<keyword evidence="1" id="KW-0547">Nucleotide-binding</keyword>
<comment type="caution">
    <text evidence="4">The sequence shown here is derived from an EMBL/GenBank/DDBJ whole genome shotgun (WGS) entry which is preliminary data.</text>
</comment>
<dbReference type="AlphaFoldDB" id="A0A9X3S8A0"/>
<dbReference type="GO" id="GO:0003677">
    <property type="term" value="F:DNA binding"/>
    <property type="evidence" value="ECO:0007669"/>
    <property type="project" value="InterPro"/>
</dbReference>
<evidence type="ECO:0000259" key="3">
    <source>
        <dbReference type="PROSITE" id="PS50901"/>
    </source>
</evidence>
<evidence type="ECO:0000313" key="5">
    <source>
        <dbReference type="Proteomes" id="UP001149140"/>
    </source>
</evidence>
<name>A0A9X3S8A0_9ACTN</name>
<keyword evidence="5" id="KW-1185">Reference proteome</keyword>
<dbReference type="InterPro" id="IPR002543">
    <property type="entry name" value="FtsK_dom"/>
</dbReference>
<reference evidence="4" key="1">
    <citation type="submission" date="2022-10" db="EMBL/GenBank/DDBJ databases">
        <title>The WGS of Solirubrobacter ginsenosidimutans DSM 21036.</title>
        <authorList>
            <person name="Jiang Z."/>
        </authorList>
    </citation>
    <scope>NUCLEOTIDE SEQUENCE</scope>
    <source>
        <strain evidence="4">DSM 21036</strain>
    </source>
</reference>
<gene>
    <name evidence="4" type="ORF">OM076_28440</name>
</gene>
<protein>
    <submittedName>
        <fullName evidence="4">FtsK/SpoIIIE domain-containing protein</fullName>
    </submittedName>
</protein>
<evidence type="ECO:0000256" key="1">
    <source>
        <dbReference type="PROSITE-ProRule" id="PRU00289"/>
    </source>
</evidence>
<dbReference type="Gene3D" id="3.40.50.300">
    <property type="entry name" value="P-loop containing nucleotide triphosphate hydrolases"/>
    <property type="match status" value="1"/>
</dbReference>
<evidence type="ECO:0000256" key="2">
    <source>
        <dbReference type="SAM" id="MobiDB-lite"/>
    </source>
</evidence>
<feature type="compositionally biased region" description="Basic residues" evidence="2">
    <location>
        <begin position="343"/>
        <end position="355"/>
    </location>
</feature>
<dbReference type="InterPro" id="IPR027417">
    <property type="entry name" value="P-loop_NTPase"/>
</dbReference>
<dbReference type="EMBL" id="JAPDOD010000032">
    <property type="protein sequence ID" value="MDA0164233.1"/>
    <property type="molecule type" value="Genomic_DNA"/>
</dbReference>
<proteinExistence type="predicted"/>
<keyword evidence="1" id="KW-0067">ATP-binding</keyword>
<organism evidence="4 5">
    <name type="scientific">Solirubrobacter ginsenosidimutans</name>
    <dbReference type="NCBI Taxonomy" id="490573"/>
    <lineage>
        <taxon>Bacteria</taxon>
        <taxon>Bacillati</taxon>
        <taxon>Actinomycetota</taxon>
        <taxon>Thermoleophilia</taxon>
        <taxon>Solirubrobacterales</taxon>
        <taxon>Solirubrobacteraceae</taxon>
        <taxon>Solirubrobacter</taxon>
    </lineage>
</organism>
<dbReference type="GO" id="GO:0005524">
    <property type="term" value="F:ATP binding"/>
    <property type="evidence" value="ECO:0007669"/>
    <property type="project" value="UniProtKB-UniRule"/>
</dbReference>
<feature type="region of interest" description="Disordered" evidence="2">
    <location>
        <begin position="320"/>
        <end position="381"/>
    </location>
</feature>
<dbReference type="SUPFAM" id="SSF52540">
    <property type="entry name" value="P-loop containing nucleoside triphosphate hydrolases"/>
    <property type="match status" value="1"/>
</dbReference>
<feature type="binding site" evidence="1">
    <location>
        <begin position="159"/>
        <end position="166"/>
    </location>
    <ligand>
        <name>ATP</name>
        <dbReference type="ChEBI" id="CHEBI:30616"/>
    </ligand>
</feature>
<dbReference type="Proteomes" id="UP001149140">
    <property type="component" value="Unassembled WGS sequence"/>
</dbReference>
<feature type="domain" description="FtsK" evidence="3">
    <location>
        <begin position="134"/>
        <end position="326"/>
    </location>
</feature>
<sequence length="381" mass="41102">MASALVVVVGAALLAVPAARNWLFRALWAARIRRAWWRAWTDCELPRVRAGKVTAIPAGELMRVRASRGSSLDFVERRAEELAVCLQAREVRVARDTDNAATGTVTLVRRDPLAGMASVAWPNRGAEALSLWESIPVGIDELGETLAVSLPERNVLMGGEPGAGKSAALSVLVATAALDPSVKLWLLDGKLVELSVWAPCAERLAGPDIDEAIALLRDLRGQMEARYRELLARGKRKVTREDGLPLHLVACDELAFYLGSEDRKKQREFAELLRDLVARGRAAGVIVCAADPEAGLGRRAECLARSVRVPVGAAVQHAAGLGHDPRSGLGDARPQCGDDRARATRRGPTARRGRHAGADARVPPHRQRCRRAGSACDRPAR</sequence>
<dbReference type="PROSITE" id="PS50901">
    <property type="entry name" value="FTSK"/>
    <property type="match status" value="1"/>
</dbReference>
<dbReference type="Pfam" id="PF01580">
    <property type="entry name" value="FtsK_SpoIIIE"/>
    <property type="match status" value="1"/>
</dbReference>
<accession>A0A9X3S8A0</accession>
<evidence type="ECO:0000313" key="4">
    <source>
        <dbReference type="EMBL" id="MDA0164233.1"/>
    </source>
</evidence>